<accession>A0A554JA23</accession>
<gene>
    <name evidence="1" type="ORF">G01um101477_594</name>
</gene>
<sequence length="87" mass="9833">MVELAETAQVLAQCKVAASDLRLLDPENELLEYCQSEEGLPAQRDSVELKARFWDGPKAWDHSSNDQREVSFRVVVLHLAALVHEMV</sequence>
<dbReference type="Proteomes" id="UP000319613">
    <property type="component" value="Unassembled WGS sequence"/>
</dbReference>
<dbReference type="EMBL" id="VMFF01000064">
    <property type="protein sequence ID" value="TSC65166.1"/>
    <property type="molecule type" value="Genomic_DNA"/>
</dbReference>
<reference evidence="1 2" key="1">
    <citation type="submission" date="2017-07" db="EMBL/GenBank/DDBJ databases">
        <title>Mechanisms for carbon and nitrogen cycling indicate functional differentiation within the Candidate Phyla Radiation.</title>
        <authorList>
            <person name="Danczak R.E."/>
            <person name="Johnston M.D."/>
            <person name="Kenah C."/>
            <person name="Slattery M."/>
            <person name="Wrighton K.C."/>
            <person name="Wilkins M.J."/>
        </authorList>
    </citation>
    <scope>NUCLEOTIDE SEQUENCE [LARGE SCALE GENOMIC DNA]</scope>
    <source>
        <strain evidence="1">Gr01-1014_77</strain>
    </source>
</reference>
<name>A0A554JA23_9BACT</name>
<organism evidence="1 2">
    <name type="scientific">Candidatus Doudnabacteria bacterium Gr01-1014_77</name>
    <dbReference type="NCBI Taxonomy" id="2017133"/>
    <lineage>
        <taxon>Bacteria</taxon>
        <taxon>Candidatus Doudnaibacteriota</taxon>
    </lineage>
</organism>
<proteinExistence type="predicted"/>
<evidence type="ECO:0000313" key="1">
    <source>
        <dbReference type="EMBL" id="TSC65166.1"/>
    </source>
</evidence>
<comment type="caution">
    <text evidence="1">The sequence shown here is derived from an EMBL/GenBank/DDBJ whole genome shotgun (WGS) entry which is preliminary data.</text>
</comment>
<evidence type="ECO:0000313" key="2">
    <source>
        <dbReference type="Proteomes" id="UP000319613"/>
    </source>
</evidence>
<dbReference type="AlphaFoldDB" id="A0A554JA23"/>
<protein>
    <submittedName>
        <fullName evidence="1">Uncharacterized protein</fullName>
    </submittedName>
</protein>